<feature type="compositionally biased region" description="Polar residues" evidence="1">
    <location>
        <begin position="572"/>
        <end position="581"/>
    </location>
</feature>
<keyword evidence="3" id="KW-1185">Reference proteome</keyword>
<dbReference type="AlphaFoldDB" id="A0AAW0ZKF6"/>
<sequence length="869" mass="98879">MSQCRRRANNFMDSINNFRKKTDNAEYSDIDSDTFSSMSQDSLIEIKNKSISNDITCNNRDSIILAGSSSKYSCVQNSSILCTSSSNSHVAPDLNKRIDLFQVGQLCNKVDDTKENNNPQDSLNNISNKLLSPIQKQIADSHAVSQSNTNSNVNNNILNARSILDNTPSRKLPQLVSSFNCTDIDKETLYRNCEDKHVDIETNKFETILCSLDNYFNQVQEVSRTQQILKRLSDKFVQSPENFTEKLLTIIEESVIHDDNNTNNTSAIDLSRLTTEFKKMCKFIEDETAPEWAPSPLSTPPYSQISISPACNKSTHIRNEKLCSPINTSVPVTPISGADVIKRRFLAKISKCNSNKSIDNVDNVSSASFEHWENQCNKLFPKEQEYSTPLRKSSSTSSLLSMSEIHNICEQQMASLNMSNELPKNKSEFNSSQLEEIHNKSKDNLFNDISYSKKKNKRINQKPDSDEVTPNKFTNNCRMLDPDELEKTLMQDIAEKRRRCFNTARIITEINADPEITEIQKTMRMFANDNESNLLNDETKFLQTLVSCKNYQTYLEKHKPLLKVLQNSPVTESNLKTPENSNLRHEETKASRKESVDTKKTNRRKYFLSPNVNSPLAKKQNIENEKKKESTRSKLFVTPGKIPPNNNCKKKKTYFPDMNSPIKDTKVRHILKSPHAEGLYRLNYNTIMSPVGMYIRGTDMQLIKNVHAKTDHLLLTPVKQDVKALANRNSRQNTTPKNINKIQRTTSLKINLSPKINTNKGQAHAIKTSENETTPKTHFVLPKVSYKLPSQVKVIKQNNSSKQGTRVGKLLETAQSKVVIRHEGRINSVQKEKSSTDNGIYKINYEPEDESIHIEAAARKTNFINTKNI</sequence>
<dbReference type="EMBL" id="JAWNGG020000183">
    <property type="protein sequence ID" value="KAK9297901.1"/>
    <property type="molecule type" value="Genomic_DNA"/>
</dbReference>
<comment type="caution">
    <text evidence="2">The sequence shown here is derived from an EMBL/GenBank/DDBJ whole genome shotgun (WGS) entry which is preliminary data.</text>
</comment>
<organism evidence="2 3">
    <name type="scientific">Tetragonisca angustula</name>
    <dbReference type="NCBI Taxonomy" id="166442"/>
    <lineage>
        <taxon>Eukaryota</taxon>
        <taxon>Metazoa</taxon>
        <taxon>Ecdysozoa</taxon>
        <taxon>Arthropoda</taxon>
        <taxon>Hexapoda</taxon>
        <taxon>Insecta</taxon>
        <taxon>Pterygota</taxon>
        <taxon>Neoptera</taxon>
        <taxon>Endopterygota</taxon>
        <taxon>Hymenoptera</taxon>
        <taxon>Apocrita</taxon>
        <taxon>Aculeata</taxon>
        <taxon>Apoidea</taxon>
        <taxon>Anthophila</taxon>
        <taxon>Apidae</taxon>
        <taxon>Tetragonisca</taxon>
    </lineage>
</organism>
<reference evidence="2 3" key="1">
    <citation type="submission" date="2024-05" db="EMBL/GenBank/DDBJ databases">
        <title>The nuclear and mitochondrial genome assemblies of Tetragonisca angustula (Apidae: Meliponini), a tiny yet remarkable pollinator in the Neotropics.</title>
        <authorList>
            <person name="Ferrari R."/>
            <person name="Ricardo P.C."/>
            <person name="Dias F.C."/>
            <person name="Araujo N.S."/>
            <person name="Soares D.O."/>
            <person name="Zhou Q.-S."/>
            <person name="Zhu C.-D."/>
            <person name="Coutinho L."/>
            <person name="Airas M.C."/>
            <person name="Batista T.M."/>
        </authorList>
    </citation>
    <scope>NUCLEOTIDE SEQUENCE [LARGE SCALE GENOMIC DNA]</scope>
    <source>
        <strain evidence="2">ASF017062</strain>
        <tissue evidence="2">Abdomen</tissue>
    </source>
</reference>
<gene>
    <name evidence="2" type="ORF">QLX08_008559</name>
</gene>
<evidence type="ECO:0000256" key="1">
    <source>
        <dbReference type="SAM" id="MobiDB-lite"/>
    </source>
</evidence>
<feature type="compositionally biased region" description="Basic and acidic residues" evidence="1">
    <location>
        <begin position="582"/>
        <end position="600"/>
    </location>
</feature>
<feature type="compositionally biased region" description="Basic and acidic residues" evidence="1">
    <location>
        <begin position="620"/>
        <end position="632"/>
    </location>
</feature>
<dbReference type="Proteomes" id="UP001432146">
    <property type="component" value="Unassembled WGS sequence"/>
</dbReference>
<name>A0AAW0ZKF6_9HYME</name>
<proteinExistence type="predicted"/>
<feature type="region of interest" description="Disordered" evidence="1">
    <location>
        <begin position="572"/>
        <end position="648"/>
    </location>
</feature>
<accession>A0AAW0ZKF6</accession>
<evidence type="ECO:0000313" key="2">
    <source>
        <dbReference type="EMBL" id="KAK9297901.1"/>
    </source>
</evidence>
<protein>
    <submittedName>
        <fullName evidence="2">Uncharacterized protein</fullName>
    </submittedName>
</protein>
<evidence type="ECO:0000313" key="3">
    <source>
        <dbReference type="Proteomes" id="UP001432146"/>
    </source>
</evidence>